<organism evidence="2 3">
    <name type="scientific">Streblomastix strix</name>
    <dbReference type="NCBI Taxonomy" id="222440"/>
    <lineage>
        <taxon>Eukaryota</taxon>
        <taxon>Metamonada</taxon>
        <taxon>Preaxostyla</taxon>
        <taxon>Oxymonadida</taxon>
        <taxon>Streblomastigidae</taxon>
        <taxon>Streblomastix</taxon>
    </lineage>
</organism>
<evidence type="ECO:0000256" key="1">
    <source>
        <dbReference type="SAM" id="MobiDB-lite"/>
    </source>
</evidence>
<protein>
    <submittedName>
        <fullName evidence="2">Uncharacterized protein</fullName>
    </submittedName>
</protein>
<feature type="region of interest" description="Disordered" evidence="1">
    <location>
        <begin position="77"/>
        <end position="100"/>
    </location>
</feature>
<comment type="caution">
    <text evidence="2">The sequence shown here is derived from an EMBL/GenBank/DDBJ whole genome shotgun (WGS) entry which is preliminary data.</text>
</comment>
<evidence type="ECO:0000313" key="2">
    <source>
        <dbReference type="EMBL" id="KAA6364266.1"/>
    </source>
</evidence>
<accession>A0A5J4U0N2</accession>
<feature type="compositionally biased region" description="Basic and acidic residues" evidence="1">
    <location>
        <begin position="89"/>
        <end position="100"/>
    </location>
</feature>
<gene>
    <name evidence="2" type="ORF">EZS28_040208</name>
</gene>
<dbReference type="AlphaFoldDB" id="A0A5J4U0N2"/>
<sequence length="191" mass="22365">MPHLPSHLSDIESAQRIWQNRGYDLVRDPSVIKYRSSKWHSKLATQKPFTFRDWKEFWSDAGFSLEQINIPHYLSKEYKSQSPHKKSRRNESIRIYEKERQRRGRNRVAAAVVVVAVAAVAATIRKEKKIGQGKGIRQFREPMETRTGQRMRNAIDKWRKIDKLNLIRNNRLKPITIPTTTITNGNGSRSQ</sequence>
<dbReference type="EMBL" id="SNRW01021879">
    <property type="protein sequence ID" value="KAA6364266.1"/>
    <property type="molecule type" value="Genomic_DNA"/>
</dbReference>
<reference evidence="2 3" key="1">
    <citation type="submission" date="2019-03" db="EMBL/GenBank/DDBJ databases">
        <title>Single cell metagenomics reveals metabolic interactions within the superorganism composed of flagellate Streblomastix strix and complex community of Bacteroidetes bacteria on its surface.</title>
        <authorList>
            <person name="Treitli S.C."/>
            <person name="Kolisko M."/>
            <person name="Husnik F."/>
            <person name="Keeling P."/>
            <person name="Hampl V."/>
        </authorList>
    </citation>
    <scope>NUCLEOTIDE SEQUENCE [LARGE SCALE GENOMIC DNA]</scope>
    <source>
        <strain evidence="2">ST1C</strain>
    </source>
</reference>
<dbReference type="Proteomes" id="UP000324800">
    <property type="component" value="Unassembled WGS sequence"/>
</dbReference>
<name>A0A5J4U0N2_9EUKA</name>
<proteinExistence type="predicted"/>
<evidence type="ECO:0000313" key="3">
    <source>
        <dbReference type="Proteomes" id="UP000324800"/>
    </source>
</evidence>